<dbReference type="InterPro" id="IPR052162">
    <property type="entry name" value="Sensor_kinase/Photoreceptor"/>
</dbReference>
<dbReference type="FunFam" id="3.30.565.10:FF:000006">
    <property type="entry name" value="Sensor histidine kinase WalK"/>
    <property type="match status" value="1"/>
</dbReference>
<dbReference type="Pfam" id="PF02518">
    <property type="entry name" value="HATPase_c"/>
    <property type="match status" value="1"/>
</dbReference>
<dbReference type="Gene3D" id="3.30.565.10">
    <property type="entry name" value="Histidine kinase-like ATPase, C-terminal domain"/>
    <property type="match status" value="1"/>
</dbReference>
<dbReference type="InterPro" id="IPR036097">
    <property type="entry name" value="HisK_dim/P_sf"/>
</dbReference>
<dbReference type="CDD" id="cd00130">
    <property type="entry name" value="PAS"/>
    <property type="match status" value="1"/>
</dbReference>
<comment type="caution">
    <text evidence="7">The sequence shown here is derived from an EMBL/GenBank/DDBJ whole genome shotgun (WGS) entry which is preliminary data.</text>
</comment>
<dbReference type="EC" id="2.7.13.3" evidence="2"/>
<dbReference type="PANTHER" id="PTHR43304:SF1">
    <property type="entry name" value="PAC DOMAIN-CONTAINING PROTEIN"/>
    <property type="match status" value="1"/>
</dbReference>
<evidence type="ECO:0000256" key="2">
    <source>
        <dbReference type="ARBA" id="ARBA00012438"/>
    </source>
</evidence>
<comment type="catalytic activity">
    <reaction evidence="1">
        <text>ATP + protein L-histidine = ADP + protein N-phospho-L-histidine.</text>
        <dbReference type="EC" id="2.7.13.3"/>
    </reaction>
</comment>
<proteinExistence type="predicted"/>
<dbReference type="Gene3D" id="3.30.450.20">
    <property type="entry name" value="PAS domain"/>
    <property type="match status" value="1"/>
</dbReference>
<accession>A0A3S2U6L4</accession>
<evidence type="ECO:0000256" key="3">
    <source>
        <dbReference type="ARBA" id="ARBA00022553"/>
    </source>
</evidence>
<keyword evidence="3" id="KW-0597">Phosphoprotein</keyword>
<dbReference type="PANTHER" id="PTHR43304">
    <property type="entry name" value="PHYTOCHROME-LIKE PROTEIN CPH1"/>
    <property type="match status" value="1"/>
</dbReference>
<keyword evidence="8" id="KW-1185">Reference proteome</keyword>
<dbReference type="Pfam" id="PF08448">
    <property type="entry name" value="PAS_4"/>
    <property type="match status" value="1"/>
</dbReference>
<dbReference type="PRINTS" id="PR00344">
    <property type="entry name" value="BCTRLSENSOR"/>
</dbReference>
<dbReference type="InterPro" id="IPR003594">
    <property type="entry name" value="HATPase_dom"/>
</dbReference>
<evidence type="ECO:0000259" key="6">
    <source>
        <dbReference type="PROSITE" id="PS50109"/>
    </source>
</evidence>
<feature type="domain" description="Histidine kinase" evidence="6">
    <location>
        <begin position="212"/>
        <end position="424"/>
    </location>
</feature>
<dbReference type="InterPro" id="IPR000014">
    <property type="entry name" value="PAS"/>
</dbReference>
<dbReference type="GO" id="GO:0000155">
    <property type="term" value="F:phosphorelay sensor kinase activity"/>
    <property type="evidence" value="ECO:0007669"/>
    <property type="project" value="InterPro"/>
</dbReference>
<evidence type="ECO:0000313" key="8">
    <source>
        <dbReference type="Proteomes" id="UP000285211"/>
    </source>
</evidence>
<dbReference type="SUPFAM" id="SSF55785">
    <property type="entry name" value="PYP-like sensor domain (PAS domain)"/>
    <property type="match status" value="1"/>
</dbReference>
<dbReference type="SUPFAM" id="SSF55874">
    <property type="entry name" value="ATPase domain of HSP90 chaperone/DNA topoisomerase II/histidine kinase"/>
    <property type="match status" value="1"/>
</dbReference>
<keyword evidence="4" id="KW-0808">Transferase</keyword>
<dbReference type="InterPro" id="IPR036890">
    <property type="entry name" value="HATPase_C_sf"/>
</dbReference>
<dbReference type="PROSITE" id="PS50109">
    <property type="entry name" value="HIS_KIN"/>
    <property type="match status" value="1"/>
</dbReference>
<dbReference type="EMBL" id="SACJ01000001">
    <property type="protein sequence ID" value="RVT80040.1"/>
    <property type="molecule type" value="Genomic_DNA"/>
</dbReference>
<reference evidence="7 8" key="1">
    <citation type="submission" date="2019-01" db="EMBL/GenBank/DDBJ databases">
        <authorList>
            <person name="Chen W.-M."/>
        </authorList>
    </citation>
    <scope>NUCLEOTIDE SEQUENCE [LARGE SCALE GENOMIC DNA]</scope>
    <source>
        <strain evidence="7 8">BBQ-12</strain>
    </source>
</reference>
<dbReference type="OrthoDB" id="9781208at2"/>
<dbReference type="InterPro" id="IPR013656">
    <property type="entry name" value="PAS_4"/>
</dbReference>
<dbReference type="Proteomes" id="UP000285211">
    <property type="component" value="Unassembled WGS sequence"/>
</dbReference>
<dbReference type="SMART" id="SM00387">
    <property type="entry name" value="HATPase_c"/>
    <property type="match status" value="1"/>
</dbReference>
<evidence type="ECO:0000256" key="1">
    <source>
        <dbReference type="ARBA" id="ARBA00000085"/>
    </source>
</evidence>
<dbReference type="InterPro" id="IPR003661">
    <property type="entry name" value="HisK_dim/P_dom"/>
</dbReference>
<sequence>MKNDRIDFQKIFLSAPSLFLIVSTDLSILDLNDSYEKAAMKKREEMIGRNLFEVFPDNPEDKHADGVSNLSKSLHSVLKEKRPHTMAVQRYDVQGPDGIFEERYWCPINIPVLNSQNEIDYIIHRVEDVTEFITLKNKQSKTENVTVDLQKKVDEMEVEIIKRSREIQKLNFELEQKVKERTETILKREKTLAEQNEVLKRQNKELEQFTYITSHDLQEPLRSLVCFTELFEKEFSGKLDGNGDIYIDFISKSSRRMQDLVKGLLDYSRIGKEKQLGEADCAQIVKDVISDMSIILEESKAKISVDDLPELNGYTIELRQLFQNLISNAVKFRKKGVIPEIKITVQEEEKKWLFSIQDNSIGIDEKDMHKLFVIFKRLNNRDEYEGTGIGLAHCKKIVELHGGSIWAESKLGEGSIFKFTIQKL</sequence>
<dbReference type="SMART" id="SM00388">
    <property type="entry name" value="HisKA"/>
    <property type="match status" value="1"/>
</dbReference>
<protein>
    <recommendedName>
        <fullName evidence="2">histidine kinase</fullName>
        <ecNumber evidence="2">2.7.13.3</ecNumber>
    </recommendedName>
</protein>
<dbReference type="SUPFAM" id="SSF47384">
    <property type="entry name" value="Homodimeric domain of signal transducing histidine kinase"/>
    <property type="match status" value="1"/>
</dbReference>
<dbReference type="AlphaFoldDB" id="A0A3S2U6L4"/>
<dbReference type="InterPro" id="IPR035965">
    <property type="entry name" value="PAS-like_dom_sf"/>
</dbReference>
<dbReference type="RefSeq" id="WP_128193352.1">
    <property type="nucleotide sequence ID" value="NZ_SACJ01000001.1"/>
</dbReference>
<dbReference type="Gene3D" id="1.10.287.130">
    <property type="match status" value="1"/>
</dbReference>
<evidence type="ECO:0000313" key="7">
    <source>
        <dbReference type="EMBL" id="RVT80040.1"/>
    </source>
</evidence>
<dbReference type="SMART" id="SM00091">
    <property type="entry name" value="PAS"/>
    <property type="match status" value="1"/>
</dbReference>
<gene>
    <name evidence="7" type="ORF">EOD40_02705</name>
</gene>
<dbReference type="CDD" id="cd00082">
    <property type="entry name" value="HisKA"/>
    <property type="match status" value="1"/>
</dbReference>
<name>A0A3S2U6L4_9FLAO</name>
<evidence type="ECO:0000256" key="4">
    <source>
        <dbReference type="ARBA" id="ARBA00022679"/>
    </source>
</evidence>
<organism evidence="7 8">
    <name type="scientific">Flavobacterium sufflavum</name>
    <dbReference type="NCBI Taxonomy" id="1921138"/>
    <lineage>
        <taxon>Bacteria</taxon>
        <taxon>Pseudomonadati</taxon>
        <taxon>Bacteroidota</taxon>
        <taxon>Flavobacteriia</taxon>
        <taxon>Flavobacteriales</taxon>
        <taxon>Flavobacteriaceae</taxon>
        <taxon>Flavobacterium</taxon>
    </lineage>
</organism>
<dbReference type="Pfam" id="PF00512">
    <property type="entry name" value="HisKA"/>
    <property type="match status" value="1"/>
</dbReference>
<dbReference type="InterPro" id="IPR005467">
    <property type="entry name" value="His_kinase_dom"/>
</dbReference>
<keyword evidence="5" id="KW-0418">Kinase</keyword>
<evidence type="ECO:0000256" key="5">
    <source>
        <dbReference type="ARBA" id="ARBA00022777"/>
    </source>
</evidence>
<dbReference type="InterPro" id="IPR004358">
    <property type="entry name" value="Sig_transdc_His_kin-like_C"/>
</dbReference>